<reference evidence="3" key="1">
    <citation type="journal article" date="2019" name="Int. J. Syst. Evol. Microbiol.">
        <title>The Global Catalogue of Microorganisms (GCM) 10K type strain sequencing project: providing services to taxonomists for standard genome sequencing and annotation.</title>
        <authorList>
            <consortium name="The Broad Institute Genomics Platform"/>
            <consortium name="The Broad Institute Genome Sequencing Center for Infectious Disease"/>
            <person name="Wu L."/>
            <person name="Ma J."/>
        </authorList>
    </citation>
    <scope>NUCLEOTIDE SEQUENCE [LARGE SCALE GENOMIC DNA]</scope>
    <source>
        <strain evidence="3">JCM 17326</strain>
    </source>
</reference>
<accession>A0ABP6X366</accession>
<dbReference type="InterPro" id="IPR009061">
    <property type="entry name" value="DNA-bd_dom_put_sf"/>
</dbReference>
<dbReference type="InterPro" id="IPR041657">
    <property type="entry name" value="HTH_17"/>
</dbReference>
<evidence type="ECO:0000259" key="1">
    <source>
        <dbReference type="Pfam" id="PF12728"/>
    </source>
</evidence>
<dbReference type="InterPro" id="IPR036388">
    <property type="entry name" value="WH-like_DNA-bd_sf"/>
</dbReference>
<dbReference type="RefSeq" id="WP_425570334.1">
    <property type="nucleotide sequence ID" value="NZ_BAABDQ010000009.1"/>
</dbReference>
<evidence type="ECO:0000313" key="2">
    <source>
        <dbReference type="EMBL" id="GAA3559617.1"/>
    </source>
</evidence>
<evidence type="ECO:0000313" key="3">
    <source>
        <dbReference type="Proteomes" id="UP001500630"/>
    </source>
</evidence>
<gene>
    <name evidence="2" type="ORF">GCM10022419_045270</name>
</gene>
<dbReference type="Gene3D" id="1.10.10.10">
    <property type="entry name" value="Winged helix-like DNA-binding domain superfamily/Winged helix DNA-binding domain"/>
    <property type="match status" value="1"/>
</dbReference>
<sequence>MISTSTVSGPDLLRAGWYTTEELAVLVKVDPSTLRRWRTQEPVQGPPFVRLSERTTLYSVDDVRMWLESRRTAPEGP</sequence>
<keyword evidence="3" id="KW-1185">Reference proteome</keyword>
<dbReference type="Pfam" id="PF12728">
    <property type="entry name" value="HTH_17"/>
    <property type="match status" value="1"/>
</dbReference>
<dbReference type="EMBL" id="BAABDQ010000009">
    <property type="protein sequence ID" value="GAA3559617.1"/>
    <property type="molecule type" value="Genomic_DNA"/>
</dbReference>
<dbReference type="Proteomes" id="UP001500630">
    <property type="component" value="Unassembled WGS sequence"/>
</dbReference>
<comment type="caution">
    <text evidence="2">The sequence shown here is derived from an EMBL/GenBank/DDBJ whole genome shotgun (WGS) entry which is preliminary data.</text>
</comment>
<dbReference type="SUPFAM" id="SSF46955">
    <property type="entry name" value="Putative DNA-binding domain"/>
    <property type="match status" value="1"/>
</dbReference>
<proteinExistence type="predicted"/>
<organism evidence="2 3">
    <name type="scientific">Nonomuraea rosea</name>
    <dbReference type="NCBI Taxonomy" id="638574"/>
    <lineage>
        <taxon>Bacteria</taxon>
        <taxon>Bacillati</taxon>
        <taxon>Actinomycetota</taxon>
        <taxon>Actinomycetes</taxon>
        <taxon>Streptosporangiales</taxon>
        <taxon>Streptosporangiaceae</taxon>
        <taxon>Nonomuraea</taxon>
    </lineage>
</organism>
<protein>
    <recommendedName>
        <fullName evidence="1">Helix-turn-helix domain-containing protein</fullName>
    </recommendedName>
</protein>
<name>A0ABP6X366_9ACTN</name>
<feature type="domain" description="Helix-turn-helix" evidence="1">
    <location>
        <begin position="17"/>
        <end position="71"/>
    </location>
</feature>